<evidence type="ECO:0000313" key="3">
    <source>
        <dbReference type="Proteomes" id="UP001234343"/>
    </source>
</evidence>
<comment type="caution">
    <text evidence="2">The sequence shown here is derived from an EMBL/GenBank/DDBJ whole genome shotgun (WGS) entry which is preliminary data.</text>
</comment>
<dbReference type="EMBL" id="JAUCBP010000012">
    <property type="protein sequence ID" value="MDM7861702.1"/>
    <property type="molecule type" value="Genomic_DNA"/>
</dbReference>
<sequence length="429" mass="47821">MKRLLRFFIWISVILLVLVIGGWYLTTDSEATVTESNLQGLNDAESVNELLQQLQASVVDRHQPHTIRLNRVQIDSLVAFIERAKPALKGRVKLSKHLSTLQLSYRVQTAWSTRYFNLSVGLLPGDSLTLDRVKVGEIHLPGTWVLGMATWLVDWWTDSDIATYATQQVNNVAMSQDNLAISLEPLDGLLRALNTISNGLNIDQDEWLSQRTAHYIRFLYRYATNRPDIYNDPQPSLAIYLQAVMREAQRASERGPVEENEAALLALTIFAGHHRFANLVGDVQSDPDKAARPPNPTVLAQRQDLSLHFIISAGLKLLSEQGISAAIGEFKELMDRVLGGSGYSFVDLAADMAGVKLAVAAIDPDRAADIQQRLAAGITEADFFPSIIGLPEGLDKQSFTERFGNVDSDAYQQQVTEIQRRLEQLPLYQ</sequence>
<gene>
    <name evidence="2" type="ORF">QTP81_13960</name>
</gene>
<proteinExistence type="predicted"/>
<evidence type="ECO:0000256" key="1">
    <source>
        <dbReference type="SAM" id="Phobius"/>
    </source>
</evidence>
<organism evidence="2 3">
    <name type="scientific">Alteromonas arenosi</name>
    <dbReference type="NCBI Taxonomy" id="3055817"/>
    <lineage>
        <taxon>Bacteria</taxon>
        <taxon>Pseudomonadati</taxon>
        <taxon>Pseudomonadota</taxon>
        <taxon>Gammaproteobacteria</taxon>
        <taxon>Alteromonadales</taxon>
        <taxon>Alteromonadaceae</taxon>
        <taxon>Alteromonas/Salinimonas group</taxon>
        <taxon>Alteromonas</taxon>
    </lineage>
</organism>
<accession>A0ABT7SZT8</accession>
<keyword evidence="1" id="KW-1133">Transmembrane helix</keyword>
<evidence type="ECO:0008006" key="4">
    <source>
        <dbReference type="Google" id="ProtNLM"/>
    </source>
</evidence>
<keyword evidence="3" id="KW-1185">Reference proteome</keyword>
<keyword evidence="1" id="KW-0812">Transmembrane</keyword>
<keyword evidence="1" id="KW-0472">Membrane</keyword>
<reference evidence="2 3" key="1">
    <citation type="submission" date="2023-06" db="EMBL/GenBank/DDBJ databases">
        <title>Alteromonas sp. ASW11-36 isolated from intertidal sand.</title>
        <authorList>
            <person name="Li Y."/>
        </authorList>
    </citation>
    <scope>NUCLEOTIDE SEQUENCE [LARGE SCALE GENOMIC DNA]</scope>
    <source>
        <strain evidence="2 3">ASW11-36</strain>
    </source>
</reference>
<feature type="transmembrane region" description="Helical" evidence="1">
    <location>
        <begin position="7"/>
        <end position="25"/>
    </location>
</feature>
<dbReference type="Proteomes" id="UP001234343">
    <property type="component" value="Unassembled WGS sequence"/>
</dbReference>
<dbReference type="RefSeq" id="WP_289366356.1">
    <property type="nucleotide sequence ID" value="NZ_JAUCBP010000012.1"/>
</dbReference>
<protein>
    <recommendedName>
        <fullName evidence="4">Secreted protein</fullName>
    </recommendedName>
</protein>
<name>A0ABT7SZT8_9ALTE</name>
<evidence type="ECO:0000313" key="2">
    <source>
        <dbReference type="EMBL" id="MDM7861702.1"/>
    </source>
</evidence>